<proteinExistence type="predicted"/>
<dbReference type="Gene3D" id="3.90.1340.10">
    <property type="entry name" value="Phage tail collar domain"/>
    <property type="match status" value="1"/>
</dbReference>
<dbReference type="Pfam" id="PF07484">
    <property type="entry name" value="Collar"/>
    <property type="match status" value="1"/>
</dbReference>
<comment type="caution">
    <text evidence="2">The sequence shown here is derived from an EMBL/GenBank/DDBJ whole genome shotgun (WGS) entry which is preliminary data.</text>
</comment>
<dbReference type="InterPro" id="IPR037053">
    <property type="entry name" value="Phage_tail_collar_dom_sf"/>
</dbReference>
<reference evidence="2" key="1">
    <citation type="submission" date="2022-12" db="EMBL/GenBank/DDBJ databases">
        <title>Species Delineation and Comparative Genomics within the Campylobacter ureolyticus Complex.</title>
        <authorList>
            <person name="Maki J."/>
            <person name="Howard M."/>
            <person name="Connelly S."/>
            <person name="Hardy D.J."/>
            <person name="Cameron A."/>
        </authorList>
    </citation>
    <scope>NUCLEOTIDE SEQUENCE</scope>
    <source>
        <strain evidence="2">URMC_787</strain>
    </source>
</reference>
<dbReference type="Proteomes" id="UP001075225">
    <property type="component" value="Unassembled WGS sequence"/>
</dbReference>
<evidence type="ECO:0000313" key="3">
    <source>
        <dbReference type="Proteomes" id="UP001075225"/>
    </source>
</evidence>
<dbReference type="AlphaFoldDB" id="A0A9Q4KK30"/>
<dbReference type="InterPro" id="IPR011083">
    <property type="entry name" value="Phage_tail_collar_dom"/>
</dbReference>
<accession>A0A9Q4KK30</accession>
<protein>
    <submittedName>
        <fullName evidence="2">Phage tail protein</fullName>
    </submittedName>
</protein>
<organism evidence="2 3">
    <name type="scientific">Campylobacter ureolyticus</name>
    <dbReference type="NCBI Taxonomy" id="827"/>
    <lineage>
        <taxon>Bacteria</taxon>
        <taxon>Pseudomonadati</taxon>
        <taxon>Campylobacterota</taxon>
        <taxon>Epsilonproteobacteria</taxon>
        <taxon>Campylobacterales</taxon>
        <taxon>Campylobacteraceae</taxon>
        <taxon>Campylobacter</taxon>
    </lineage>
</organism>
<dbReference type="EMBL" id="JAPXGO010000001">
    <property type="protein sequence ID" value="MCZ6159081.1"/>
    <property type="molecule type" value="Genomic_DNA"/>
</dbReference>
<dbReference type="RefSeq" id="WP_269484206.1">
    <property type="nucleotide sequence ID" value="NZ_JAPXGO010000001.1"/>
</dbReference>
<gene>
    <name evidence="2" type="ORF">O6B32_01070</name>
</gene>
<evidence type="ECO:0000259" key="1">
    <source>
        <dbReference type="Pfam" id="PF07484"/>
    </source>
</evidence>
<sequence length="241" mass="26933">MIDDKVFASKAKSGEITEFPDIERGWGVTEETGYIPPMEYFNALGNRTDKNINELNRIKANLTDLDILLPAGTIIQSASKSTPQGYLKCNGASISRVSYQKLFEVIGTAFGSDDNSTFRLPDLRGRFVRGFSDGSSIDCDREFGSSQDDENKEHYHLMLTGNGAQSSSEKSLQTFKDFLKSNGYEELVKDALFQPEVATGYLNYEKKIYHGGVDFVPKMPTSKSGSESRPYNIALNFYIKY</sequence>
<evidence type="ECO:0000313" key="2">
    <source>
        <dbReference type="EMBL" id="MCZ6159081.1"/>
    </source>
</evidence>
<name>A0A9Q4KK30_9BACT</name>
<feature type="domain" description="Phage tail collar" evidence="1">
    <location>
        <begin position="72"/>
        <end position="128"/>
    </location>
</feature>
<dbReference type="SUPFAM" id="SSF88874">
    <property type="entry name" value="Receptor-binding domain of short tail fibre protein gp12"/>
    <property type="match status" value="1"/>
</dbReference>